<dbReference type="RefSeq" id="WP_007801318.1">
    <property type="nucleotide sequence ID" value="NZ_DS022276.1"/>
</dbReference>
<dbReference type="EMBL" id="AATQ01000052">
    <property type="protein sequence ID" value="EAU44211.1"/>
    <property type="molecule type" value="Genomic_DNA"/>
</dbReference>
<organism evidence="1 2">
    <name type="scientific">Salipiger bermudensis (strain DSM 26914 / JCM 13377 / KCTC 12554 / HTCC2601)</name>
    <name type="common">Pelagibaca bermudensis</name>
    <dbReference type="NCBI Taxonomy" id="314265"/>
    <lineage>
        <taxon>Bacteria</taxon>
        <taxon>Pseudomonadati</taxon>
        <taxon>Pseudomonadota</taxon>
        <taxon>Alphaproteobacteria</taxon>
        <taxon>Rhodobacterales</taxon>
        <taxon>Roseobacteraceae</taxon>
        <taxon>Salipiger</taxon>
    </lineage>
</organism>
<dbReference type="HOGENOM" id="CLU_3293865_0_0_5"/>
<comment type="caution">
    <text evidence="1">The sequence shown here is derived from an EMBL/GenBank/DDBJ whole genome shotgun (WGS) entry which is preliminary data.</text>
</comment>
<proteinExistence type="predicted"/>
<reference evidence="1 2" key="1">
    <citation type="journal article" date="2010" name="J. Bacteriol.">
        <title>Genome sequences of Pelagibaca bermudensis HTCC2601T and Maritimibacter alkaliphilus HTCC2654T, the type strains of two marine Roseobacter genera.</title>
        <authorList>
            <person name="Thrash J.C."/>
            <person name="Cho J.C."/>
            <person name="Ferriera S."/>
            <person name="Johnson J."/>
            <person name="Vergin K.L."/>
            <person name="Giovannoni S.J."/>
        </authorList>
    </citation>
    <scope>NUCLEOTIDE SEQUENCE [LARGE SCALE GENOMIC DNA]</scope>
    <source>
        <strain evidence="2">DSM 26914 / JCM 13377 / KCTC 12554 / HTCC2601</strain>
    </source>
</reference>
<sequence>MYCTKRGFGLENAFDLDYSSHLASRKAPGRTVMVSLSKLF</sequence>
<dbReference type="Proteomes" id="UP000006230">
    <property type="component" value="Unassembled WGS sequence"/>
</dbReference>
<dbReference type="STRING" id="314265.R2601_27248"/>
<gene>
    <name evidence="1" type="ORF">R2601_27248</name>
</gene>
<name>Q0FJ47_SALBH</name>
<evidence type="ECO:0000313" key="1">
    <source>
        <dbReference type="EMBL" id="EAU44211.1"/>
    </source>
</evidence>
<protein>
    <submittedName>
        <fullName evidence="1">Uncharacterized protein</fullName>
    </submittedName>
</protein>
<accession>Q0FJ47</accession>
<dbReference type="AlphaFoldDB" id="Q0FJ47"/>
<evidence type="ECO:0000313" key="2">
    <source>
        <dbReference type="Proteomes" id="UP000006230"/>
    </source>
</evidence>
<keyword evidence="2" id="KW-1185">Reference proteome</keyword>